<dbReference type="EMBL" id="CP159837">
    <property type="protein sequence ID" value="XCM39712.1"/>
    <property type="molecule type" value="Genomic_DNA"/>
</dbReference>
<dbReference type="RefSeq" id="WP_354636260.1">
    <property type="nucleotide sequence ID" value="NZ_CP159837.1"/>
</dbReference>
<accession>A0AAU8JN37</accession>
<proteinExistence type="predicted"/>
<organism evidence="1">
    <name type="scientific">Planktothricoides raciborskii GIHE-MW2</name>
    <dbReference type="NCBI Taxonomy" id="2792601"/>
    <lineage>
        <taxon>Bacteria</taxon>
        <taxon>Bacillati</taxon>
        <taxon>Cyanobacteriota</taxon>
        <taxon>Cyanophyceae</taxon>
        <taxon>Oscillatoriophycideae</taxon>
        <taxon>Oscillatoriales</taxon>
        <taxon>Oscillatoriaceae</taxon>
        <taxon>Planktothricoides</taxon>
    </lineage>
</organism>
<reference evidence="1" key="1">
    <citation type="submission" date="2024-07" db="EMBL/GenBank/DDBJ databases">
        <authorList>
            <person name="Kim Y.J."/>
            <person name="Jeong J.Y."/>
        </authorList>
    </citation>
    <scope>NUCLEOTIDE SEQUENCE</scope>
    <source>
        <strain evidence="1">GIHE-MW2</strain>
    </source>
</reference>
<evidence type="ECO:0000313" key="1">
    <source>
        <dbReference type="EMBL" id="XCM39712.1"/>
    </source>
</evidence>
<name>A0AAU8JN37_9CYAN</name>
<dbReference type="AlphaFoldDB" id="A0AAU8JN37"/>
<protein>
    <submittedName>
        <fullName evidence="1">UPF0175 family protein</fullName>
    </submittedName>
</protein>
<gene>
    <name evidence="1" type="ORF">ABWT76_002661</name>
</gene>
<dbReference type="Pfam" id="PF03683">
    <property type="entry name" value="UPF0175"/>
    <property type="match status" value="1"/>
</dbReference>
<dbReference type="InterPro" id="IPR005368">
    <property type="entry name" value="UPF0175"/>
</dbReference>
<sequence>MWDFPWVKNFAAIHGCYSAISTLADRLQLQNNNISRRFLELIAADHYSQGRIGAAEVHRMLNFSSRWETYQFLKDE</sequence>